<name>A0ABZ2U515_9ACTN</name>
<evidence type="ECO:0000313" key="3">
    <source>
        <dbReference type="Proteomes" id="UP001479933"/>
    </source>
</evidence>
<feature type="transmembrane region" description="Helical" evidence="1">
    <location>
        <begin position="50"/>
        <end position="72"/>
    </location>
</feature>
<reference evidence="2 3" key="1">
    <citation type="journal article" date="2023" name="Virus Evol.">
        <title>Computational host range prediction-The good, the bad, and the ugly.</title>
        <authorList>
            <person name="Howell A.A."/>
            <person name="Versoza C.J."/>
            <person name="Pfeifer S.P."/>
        </authorList>
    </citation>
    <scope>NUCLEOTIDE SEQUENCE [LARGE SCALE GENOMIC DNA]</scope>
    <source>
        <strain evidence="2 3">1610/1b</strain>
    </source>
</reference>
<sequence length="78" mass="8385">MLNRELTSVRIGPKTGLVGRLVVATTLFYAVAVLYFGTTGAVGRDVFVQPMVLTAVFAGVLCVPLIAGWVVVRRFTDN</sequence>
<dbReference type="Proteomes" id="UP001479933">
    <property type="component" value="Chromosome"/>
</dbReference>
<dbReference type="EMBL" id="CP136137">
    <property type="protein sequence ID" value="WYY08511.1"/>
    <property type="molecule type" value="Genomic_DNA"/>
</dbReference>
<keyword evidence="1" id="KW-0812">Transmembrane</keyword>
<evidence type="ECO:0000256" key="1">
    <source>
        <dbReference type="SAM" id="Phobius"/>
    </source>
</evidence>
<proteinExistence type="predicted"/>
<gene>
    <name evidence="2" type="ORF">RVF87_05395</name>
</gene>
<feature type="transmembrane region" description="Helical" evidence="1">
    <location>
        <begin position="21"/>
        <end position="38"/>
    </location>
</feature>
<accession>A0ABZ2U515</accession>
<organism evidence="2 3">
    <name type="scientific">Gordonia hydrophobica</name>
    <dbReference type="NCBI Taxonomy" id="40516"/>
    <lineage>
        <taxon>Bacteria</taxon>
        <taxon>Bacillati</taxon>
        <taxon>Actinomycetota</taxon>
        <taxon>Actinomycetes</taxon>
        <taxon>Mycobacteriales</taxon>
        <taxon>Gordoniaceae</taxon>
        <taxon>Gordonia</taxon>
    </lineage>
</organism>
<protein>
    <submittedName>
        <fullName evidence="2">Uncharacterized protein</fullName>
    </submittedName>
</protein>
<evidence type="ECO:0000313" key="2">
    <source>
        <dbReference type="EMBL" id="WYY08511.1"/>
    </source>
</evidence>
<keyword evidence="1" id="KW-0472">Membrane</keyword>
<keyword evidence="1" id="KW-1133">Transmembrane helix</keyword>
<dbReference type="RefSeq" id="WP_066169142.1">
    <property type="nucleotide sequence ID" value="NZ_CP136137.1"/>
</dbReference>
<keyword evidence="3" id="KW-1185">Reference proteome</keyword>